<dbReference type="GeneID" id="19277177"/>
<keyword evidence="3" id="KW-1185">Reference proteome</keyword>
<dbReference type="PANTHER" id="PTHR24148">
    <property type="entry name" value="ANKYRIN REPEAT DOMAIN-CONTAINING PROTEIN 39 HOMOLOG-RELATED"/>
    <property type="match status" value="1"/>
</dbReference>
<dbReference type="OrthoDB" id="2157530at2759"/>
<dbReference type="InParanoid" id="W3WUI8"/>
<evidence type="ECO:0000313" key="3">
    <source>
        <dbReference type="Proteomes" id="UP000030651"/>
    </source>
</evidence>
<dbReference type="HOGENOM" id="CLU_533284_0_0_1"/>
<dbReference type="InterPro" id="IPR052895">
    <property type="entry name" value="HetReg/Transcr_Mod"/>
</dbReference>
<dbReference type="Pfam" id="PF06985">
    <property type="entry name" value="HET"/>
    <property type="match status" value="1"/>
</dbReference>
<dbReference type="KEGG" id="pfy:PFICI_12164"/>
<dbReference type="AlphaFoldDB" id="W3WUI8"/>
<dbReference type="EMBL" id="KI912117">
    <property type="protein sequence ID" value="ETS76777.1"/>
    <property type="molecule type" value="Genomic_DNA"/>
</dbReference>
<evidence type="ECO:0000259" key="1">
    <source>
        <dbReference type="Pfam" id="PF06985"/>
    </source>
</evidence>
<dbReference type="RefSeq" id="XP_007838936.1">
    <property type="nucleotide sequence ID" value="XM_007840745.1"/>
</dbReference>
<gene>
    <name evidence="2" type="ORF">PFICI_12164</name>
</gene>
<name>W3WUI8_PESFW</name>
<evidence type="ECO:0000313" key="2">
    <source>
        <dbReference type="EMBL" id="ETS76777.1"/>
    </source>
</evidence>
<sequence>MAANAFEYDQLDRSAQSIRLLRILPYADTLDCVLETFDIRECPKYQALSYVWGSDDASCEIRINQSIVLIRNNLWDALQELKTLRGRSDFHYECEDHIWIDAICINQNDDVERSHQVNLMSLIFSQAARTIAWLGREDNNSTLAMKTLAKRQCPKSLAPTVCLEEIWTAIDAVFSRVYFERMWIVQEVLLSNKLLLLCGSSFCSWHDIIWFHDHWQDWFEQNVMCDLPLTLITTKEFLDRHRRLRPVRKLKYLLLNLRRRQCLDQRDKIYALLGIIFKQSSDSNPQLEADYTISSTELYSRMVTFFKVLPEGDRNVIYAELLNILDMPKSTRHSIRLARDIDRIIYKIENHPVGGIVKRLDVIGSVKDRAFLYMILDEIETRFGVSLTSFPAALELRNFSTMSISGDIARDVFTLLMLCHPRVMLLLHLWQQCMTVDNHLQRLILLPTSHDHHAPKWKNYAFAASEDGLLDISVFMEKTKGVRTIIIEFETGFWWLDFPRADARIITEDSA</sequence>
<dbReference type="PANTHER" id="PTHR24148:SF73">
    <property type="entry name" value="HET DOMAIN PROTEIN (AFU_ORTHOLOGUE AFUA_8G01020)"/>
    <property type="match status" value="1"/>
</dbReference>
<proteinExistence type="predicted"/>
<protein>
    <recommendedName>
        <fullName evidence="1">Heterokaryon incompatibility domain-containing protein</fullName>
    </recommendedName>
</protein>
<accession>W3WUI8</accession>
<dbReference type="InterPro" id="IPR010730">
    <property type="entry name" value="HET"/>
</dbReference>
<organism evidence="2 3">
    <name type="scientific">Pestalotiopsis fici (strain W106-1 / CGMCC3.15140)</name>
    <dbReference type="NCBI Taxonomy" id="1229662"/>
    <lineage>
        <taxon>Eukaryota</taxon>
        <taxon>Fungi</taxon>
        <taxon>Dikarya</taxon>
        <taxon>Ascomycota</taxon>
        <taxon>Pezizomycotina</taxon>
        <taxon>Sordariomycetes</taxon>
        <taxon>Xylariomycetidae</taxon>
        <taxon>Amphisphaeriales</taxon>
        <taxon>Sporocadaceae</taxon>
        <taxon>Pestalotiopsis</taxon>
    </lineage>
</organism>
<dbReference type="Proteomes" id="UP000030651">
    <property type="component" value="Unassembled WGS sequence"/>
</dbReference>
<reference evidence="3" key="1">
    <citation type="journal article" date="2015" name="BMC Genomics">
        <title>Genomic and transcriptomic analysis of the endophytic fungus Pestalotiopsis fici reveals its lifestyle and high potential for synthesis of natural products.</title>
        <authorList>
            <person name="Wang X."/>
            <person name="Zhang X."/>
            <person name="Liu L."/>
            <person name="Xiang M."/>
            <person name="Wang W."/>
            <person name="Sun X."/>
            <person name="Che Y."/>
            <person name="Guo L."/>
            <person name="Liu G."/>
            <person name="Guo L."/>
            <person name="Wang C."/>
            <person name="Yin W.B."/>
            <person name="Stadler M."/>
            <person name="Zhang X."/>
            <person name="Liu X."/>
        </authorList>
    </citation>
    <scope>NUCLEOTIDE SEQUENCE [LARGE SCALE GENOMIC DNA]</scope>
    <source>
        <strain evidence="3">W106-1 / CGMCC3.15140</strain>
    </source>
</reference>
<feature type="domain" description="Heterokaryon incompatibility" evidence="1">
    <location>
        <begin position="45"/>
        <end position="187"/>
    </location>
</feature>
<dbReference type="eggNOG" id="ENOG502SUZ5">
    <property type="taxonomic scope" value="Eukaryota"/>
</dbReference>